<name>A0A2P5C8E6_PARAD</name>
<keyword evidence="2" id="KW-1185">Reference proteome</keyword>
<accession>A0A2P5C8E6</accession>
<dbReference type="EMBL" id="JXTB01000160">
    <property type="protein sequence ID" value="PON57332.1"/>
    <property type="molecule type" value="Genomic_DNA"/>
</dbReference>
<evidence type="ECO:0000313" key="2">
    <source>
        <dbReference type="Proteomes" id="UP000237105"/>
    </source>
</evidence>
<organism evidence="1 2">
    <name type="scientific">Parasponia andersonii</name>
    <name type="common">Sponia andersonii</name>
    <dbReference type="NCBI Taxonomy" id="3476"/>
    <lineage>
        <taxon>Eukaryota</taxon>
        <taxon>Viridiplantae</taxon>
        <taxon>Streptophyta</taxon>
        <taxon>Embryophyta</taxon>
        <taxon>Tracheophyta</taxon>
        <taxon>Spermatophyta</taxon>
        <taxon>Magnoliopsida</taxon>
        <taxon>eudicotyledons</taxon>
        <taxon>Gunneridae</taxon>
        <taxon>Pentapetalae</taxon>
        <taxon>rosids</taxon>
        <taxon>fabids</taxon>
        <taxon>Rosales</taxon>
        <taxon>Cannabaceae</taxon>
        <taxon>Parasponia</taxon>
    </lineage>
</organism>
<dbReference type="AlphaFoldDB" id="A0A2P5C8E6"/>
<protein>
    <submittedName>
        <fullName evidence="1">Uncharacterized protein</fullName>
    </submittedName>
</protein>
<reference evidence="2" key="1">
    <citation type="submission" date="2016-06" db="EMBL/GenBank/DDBJ databases">
        <title>Parallel loss of symbiosis genes in relatives of nitrogen-fixing non-legume Parasponia.</title>
        <authorList>
            <person name="Van Velzen R."/>
            <person name="Holmer R."/>
            <person name="Bu F."/>
            <person name="Rutten L."/>
            <person name="Van Zeijl A."/>
            <person name="Liu W."/>
            <person name="Santuari L."/>
            <person name="Cao Q."/>
            <person name="Sharma T."/>
            <person name="Shen D."/>
            <person name="Roswanjaya Y."/>
            <person name="Wardhani T."/>
            <person name="Kalhor M.S."/>
            <person name="Jansen J."/>
            <person name="Van den Hoogen J."/>
            <person name="Gungor B."/>
            <person name="Hartog M."/>
            <person name="Hontelez J."/>
            <person name="Verver J."/>
            <person name="Yang W.-C."/>
            <person name="Schijlen E."/>
            <person name="Repin R."/>
            <person name="Schilthuizen M."/>
            <person name="Schranz E."/>
            <person name="Heidstra R."/>
            <person name="Miyata K."/>
            <person name="Fedorova E."/>
            <person name="Kohlen W."/>
            <person name="Bisseling T."/>
            <person name="Smit S."/>
            <person name="Geurts R."/>
        </authorList>
    </citation>
    <scope>NUCLEOTIDE SEQUENCE [LARGE SCALE GENOMIC DNA]</scope>
    <source>
        <strain evidence="2">cv. WU1-14</strain>
    </source>
</reference>
<dbReference type="Proteomes" id="UP000237105">
    <property type="component" value="Unassembled WGS sequence"/>
</dbReference>
<comment type="caution">
    <text evidence="1">The sequence shown here is derived from an EMBL/GenBank/DDBJ whole genome shotgun (WGS) entry which is preliminary data.</text>
</comment>
<sequence>MGLWPYLPTPFNLAPKFPVAMSPGMTSSLSATWHHKESINKSGWAALMWTSIPQVSQLYILYPMEIERSFSFFVTNIAIQRPTSRVIS</sequence>
<evidence type="ECO:0000313" key="1">
    <source>
        <dbReference type="EMBL" id="PON57332.1"/>
    </source>
</evidence>
<proteinExistence type="predicted"/>
<gene>
    <name evidence="1" type="ORF">PanWU01x14_174490</name>
</gene>